<comment type="caution">
    <text evidence="2">The sequence shown here is derived from an EMBL/GenBank/DDBJ whole genome shotgun (WGS) entry which is preliminary data.</text>
</comment>
<gene>
    <name evidence="2" type="ORF">FG87_00565</name>
</gene>
<sequence length="89" mass="9026">MLLMLFSVLAAGWAGGPGTAAAEPTGCTTDTSVTNELTLRCEPGAGAGEHAFIRCRDLLGMPHTHIGPAIGTEGGWSTAVCAPYENGPI</sequence>
<keyword evidence="1" id="KW-0732">Signal</keyword>
<evidence type="ECO:0008006" key="4">
    <source>
        <dbReference type="Google" id="ProtNLM"/>
    </source>
</evidence>
<organism evidence="2 3">
    <name type="scientific">Nocardia vulneris</name>
    <dbReference type="NCBI Taxonomy" id="1141657"/>
    <lineage>
        <taxon>Bacteria</taxon>
        <taxon>Bacillati</taxon>
        <taxon>Actinomycetota</taxon>
        <taxon>Actinomycetes</taxon>
        <taxon>Mycobacteriales</taxon>
        <taxon>Nocardiaceae</taxon>
        <taxon>Nocardia</taxon>
    </lineage>
</organism>
<proteinExistence type="predicted"/>
<dbReference type="EMBL" id="JNFP01000001">
    <property type="protein sequence ID" value="KIA66648.1"/>
    <property type="molecule type" value="Genomic_DNA"/>
</dbReference>
<accession>A0ABR4ZML7</accession>
<name>A0ABR4ZML7_9NOCA</name>
<evidence type="ECO:0000313" key="2">
    <source>
        <dbReference type="EMBL" id="KIA66648.1"/>
    </source>
</evidence>
<reference evidence="2 3" key="1">
    <citation type="journal article" date="2014" name="Int. J. Syst. Evol. Microbiol.">
        <title>Nocardia vulneris sp. nov., isolated from wounds of human patients in North America.</title>
        <authorList>
            <person name="Lasker B.A."/>
            <person name="Bell M."/>
            <person name="Klenk H.P."/>
            <person name="Sproer C."/>
            <person name="Schumann C."/>
            <person name="Schumann P."/>
            <person name="Brown J.M."/>
        </authorList>
    </citation>
    <scope>NUCLEOTIDE SEQUENCE [LARGE SCALE GENOMIC DNA]</scope>
    <source>
        <strain evidence="2 3">W9851</strain>
    </source>
</reference>
<dbReference type="Proteomes" id="UP000031364">
    <property type="component" value="Unassembled WGS sequence"/>
</dbReference>
<protein>
    <recommendedName>
        <fullName evidence="4">Secreted protein</fullName>
    </recommendedName>
</protein>
<evidence type="ECO:0000313" key="3">
    <source>
        <dbReference type="Proteomes" id="UP000031364"/>
    </source>
</evidence>
<feature type="chain" id="PRO_5046108470" description="Secreted protein" evidence="1">
    <location>
        <begin position="23"/>
        <end position="89"/>
    </location>
</feature>
<keyword evidence="3" id="KW-1185">Reference proteome</keyword>
<evidence type="ECO:0000256" key="1">
    <source>
        <dbReference type="SAM" id="SignalP"/>
    </source>
</evidence>
<feature type="signal peptide" evidence="1">
    <location>
        <begin position="1"/>
        <end position="22"/>
    </location>
</feature>